<accession>A0A2T7D9H2</accession>
<feature type="domain" description="SBP-type" evidence="6">
    <location>
        <begin position="82"/>
        <end position="159"/>
    </location>
</feature>
<name>A0A2T7D9H2_9POAL</name>
<dbReference type="AlphaFoldDB" id="A0A2T7D9H2"/>
<dbReference type="EMBL" id="CM009754">
    <property type="protein sequence ID" value="PUZ52214.1"/>
    <property type="molecule type" value="Genomic_DNA"/>
</dbReference>
<dbReference type="Pfam" id="PF03110">
    <property type="entry name" value="SBP"/>
    <property type="match status" value="1"/>
</dbReference>
<evidence type="ECO:0000256" key="3">
    <source>
        <dbReference type="ARBA" id="ARBA00022833"/>
    </source>
</evidence>
<evidence type="ECO:0000256" key="2">
    <source>
        <dbReference type="ARBA" id="ARBA00022771"/>
    </source>
</evidence>
<dbReference type="InterPro" id="IPR044817">
    <property type="entry name" value="SBP-like"/>
</dbReference>
<dbReference type="InterPro" id="IPR004333">
    <property type="entry name" value="SBP_dom"/>
</dbReference>
<evidence type="ECO:0000256" key="4">
    <source>
        <dbReference type="PROSITE-ProRule" id="PRU00470"/>
    </source>
</evidence>
<dbReference type="SUPFAM" id="SSF103612">
    <property type="entry name" value="SBT domain"/>
    <property type="match status" value="1"/>
</dbReference>
<evidence type="ECO:0000259" key="6">
    <source>
        <dbReference type="PROSITE" id="PS51141"/>
    </source>
</evidence>
<proteinExistence type="predicted"/>
<dbReference type="STRING" id="1504633.A0A2T7D9H2"/>
<evidence type="ECO:0000313" key="8">
    <source>
        <dbReference type="Proteomes" id="UP000244336"/>
    </source>
</evidence>
<dbReference type="PANTHER" id="PTHR31251">
    <property type="entry name" value="SQUAMOSA PROMOTER-BINDING-LIKE PROTEIN 4"/>
    <property type="match status" value="1"/>
</dbReference>
<protein>
    <recommendedName>
        <fullName evidence="6">SBP-type domain-containing protein</fullName>
    </recommendedName>
</protein>
<dbReference type="PROSITE" id="PS51141">
    <property type="entry name" value="ZF_SBP"/>
    <property type="match status" value="1"/>
</dbReference>
<dbReference type="InterPro" id="IPR036893">
    <property type="entry name" value="SBP_sf"/>
</dbReference>
<evidence type="ECO:0000256" key="1">
    <source>
        <dbReference type="ARBA" id="ARBA00022723"/>
    </source>
</evidence>
<keyword evidence="3" id="KW-0862">Zinc</keyword>
<dbReference type="GO" id="GO:0005634">
    <property type="term" value="C:nucleus"/>
    <property type="evidence" value="ECO:0007669"/>
    <property type="project" value="InterPro"/>
</dbReference>
<sequence>MGGPSAGLFPAEMNPALAEQINRRCGGRTPRPRWTPARRLPWRPHLLRPLPAAAGPEPAVRPSARVQAGGPGAGGAARGGASYLCQVDHCLADLTGAIAYFRRHKVCQAHSVTTEVLVASRIQRFCQQCSRFHRLAEFDGHKRICRRRLAGHHEWRRRRNRPADVALQLMLPGNQENAAGRAQDVVNLIPVIARLQGTSTHRALSILFHSFVI</sequence>
<dbReference type="GO" id="GO:0008270">
    <property type="term" value="F:zinc ion binding"/>
    <property type="evidence" value="ECO:0007669"/>
    <property type="project" value="UniProtKB-KW"/>
</dbReference>
<dbReference type="Gramene" id="PUZ52214">
    <property type="protein sequence ID" value="PUZ52214"/>
    <property type="gene ID" value="GQ55_6G252300"/>
</dbReference>
<feature type="region of interest" description="Disordered" evidence="5">
    <location>
        <begin position="51"/>
        <end position="73"/>
    </location>
</feature>
<keyword evidence="2 4" id="KW-0863">Zinc-finger</keyword>
<reference evidence="7 8" key="1">
    <citation type="submission" date="2018-04" db="EMBL/GenBank/DDBJ databases">
        <title>WGS assembly of Panicum hallii var. hallii HAL2.</title>
        <authorList>
            <person name="Lovell J."/>
            <person name="Jenkins J."/>
            <person name="Lowry D."/>
            <person name="Mamidi S."/>
            <person name="Sreedasyam A."/>
            <person name="Weng X."/>
            <person name="Barry K."/>
            <person name="Bonette J."/>
            <person name="Campitelli B."/>
            <person name="Daum C."/>
            <person name="Gordon S."/>
            <person name="Gould B."/>
            <person name="Lipzen A."/>
            <person name="MacQueen A."/>
            <person name="Palacio-Mejia J."/>
            <person name="Plott C."/>
            <person name="Shakirov E."/>
            <person name="Shu S."/>
            <person name="Yoshinaga Y."/>
            <person name="Zane M."/>
            <person name="Rokhsar D."/>
            <person name="Grimwood J."/>
            <person name="Schmutz J."/>
            <person name="Juenger T."/>
        </authorList>
    </citation>
    <scope>NUCLEOTIDE SEQUENCE [LARGE SCALE GENOMIC DNA]</scope>
    <source>
        <strain evidence="8">cv. HAL2</strain>
    </source>
</reference>
<evidence type="ECO:0000313" key="7">
    <source>
        <dbReference type="EMBL" id="PUZ52214.1"/>
    </source>
</evidence>
<dbReference type="Gene3D" id="4.10.1100.10">
    <property type="entry name" value="Transcription factor, SBP-box domain"/>
    <property type="match status" value="1"/>
</dbReference>
<organism evidence="7 8">
    <name type="scientific">Panicum hallii var. hallii</name>
    <dbReference type="NCBI Taxonomy" id="1504633"/>
    <lineage>
        <taxon>Eukaryota</taxon>
        <taxon>Viridiplantae</taxon>
        <taxon>Streptophyta</taxon>
        <taxon>Embryophyta</taxon>
        <taxon>Tracheophyta</taxon>
        <taxon>Spermatophyta</taxon>
        <taxon>Magnoliopsida</taxon>
        <taxon>Liliopsida</taxon>
        <taxon>Poales</taxon>
        <taxon>Poaceae</taxon>
        <taxon>PACMAD clade</taxon>
        <taxon>Panicoideae</taxon>
        <taxon>Panicodae</taxon>
        <taxon>Paniceae</taxon>
        <taxon>Panicinae</taxon>
        <taxon>Panicum</taxon>
        <taxon>Panicum sect. Panicum</taxon>
    </lineage>
</organism>
<evidence type="ECO:0000256" key="5">
    <source>
        <dbReference type="SAM" id="MobiDB-lite"/>
    </source>
</evidence>
<dbReference type="OrthoDB" id="514967at2759"/>
<dbReference type="Proteomes" id="UP000244336">
    <property type="component" value="Chromosome 6"/>
</dbReference>
<dbReference type="PANTHER" id="PTHR31251:SF196">
    <property type="entry name" value="SQUAMOSA PROMOTER-BINDING-LIKE PROTEIN 15"/>
    <property type="match status" value="1"/>
</dbReference>
<gene>
    <name evidence="7" type="ORF">GQ55_6G252300</name>
</gene>
<dbReference type="GO" id="GO:0003677">
    <property type="term" value="F:DNA binding"/>
    <property type="evidence" value="ECO:0007669"/>
    <property type="project" value="InterPro"/>
</dbReference>
<keyword evidence="8" id="KW-1185">Reference proteome</keyword>
<keyword evidence="1" id="KW-0479">Metal-binding</keyword>